<organism evidence="1">
    <name type="scientific">uncultured bacterium fosmid pJB83B9</name>
    <dbReference type="NCBI Taxonomy" id="1478070"/>
    <lineage>
        <taxon>Bacteria</taxon>
        <taxon>environmental samples</taxon>
    </lineage>
</organism>
<dbReference type="AlphaFoldDB" id="A0A0H3UAL7"/>
<sequence length="254" mass="29420">MSSKTIPELVIMPYRHADGTPESLHLAIASILKFSRIRNGLDIWVIGDKPSIDLPENVHHYSFACLPSLTPHVNIIRAIVSFLAGRKEKRFIMWHDDTMVTTDFSTVGDFREPSLHEWPERDEHSHNYFIADMARTRTLLEGIGVTPINYCCHAPHVYKTKPFLDMVQKYNLQMRSYDYETLYFNMQRENPDFIGDWRQNDYSTIIMPNDREHEILDKIAGHSFLSFGGNLTSANTYDFVGNIILGTPCQRQEH</sequence>
<evidence type="ECO:0000313" key="1">
    <source>
        <dbReference type="EMBL" id="AIF26677.1"/>
    </source>
</evidence>
<proteinExistence type="predicted"/>
<name>A0A0H3UAL7_9BACT</name>
<dbReference type="EMBL" id="KF540242">
    <property type="protein sequence ID" value="AIF26677.1"/>
    <property type="molecule type" value="Genomic_DNA"/>
</dbReference>
<protein>
    <submittedName>
        <fullName evidence="1">Uncharacterized protein</fullName>
    </submittedName>
</protein>
<reference evidence="1" key="1">
    <citation type="submission" date="2013-08" db="EMBL/GenBank/DDBJ databases">
        <title>Comparison of modified E. coli strains.</title>
        <authorList>
            <person name="Juergensen J."/>
            <person name="Bonge A."/>
            <person name="Streit W.R."/>
        </authorList>
    </citation>
    <scope>NUCLEOTIDE SEQUENCE</scope>
</reference>
<accession>A0A0H3UAL7</accession>